<dbReference type="AlphaFoldDB" id="A0A4E9D0J7"/>
<proteinExistence type="predicted"/>
<organism evidence="2">
    <name type="scientific">Gibberella zeae</name>
    <name type="common">Wheat head blight fungus</name>
    <name type="synonym">Fusarium graminearum</name>
    <dbReference type="NCBI Taxonomy" id="5518"/>
    <lineage>
        <taxon>Eukaryota</taxon>
        <taxon>Fungi</taxon>
        <taxon>Dikarya</taxon>
        <taxon>Ascomycota</taxon>
        <taxon>Pezizomycotina</taxon>
        <taxon>Sordariomycetes</taxon>
        <taxon>Hypocreomycetidae</taxon>
        <taxon>Hypocreales</taxon>
        <taxon>Nectriaceae</taxon>
        <taxon>Fusarium</taxon>
    </lineage>
</organism>
<reference evidence="2" key="1">
    <citation type="submission" date="2019-04" db="EMBL/GenBank/DDBJ databases">
        <authorList>
            <person name="Melise S."/>
            <person name="Noan J."/>
            <person name="Okalmin O."/>
        </authorList>
    </citation>
    <scope>NUCLEOTIDE SEQUENCE</scope>
    <source>
        <strain evidence="2">FN9</strain>
    </source>
</reference>
<sequence>MQEPLAASLSPVDDSTGKLDSNRASSSKIWSRFWTLLSLRARGTSISSPGELPVDTCWVIRHSSAPSQNLCGQAQPLIHIKSA</sequence>
<accession>A0A4E9D0J7</accession>
<protein>
    <submittedName>
        <fullName evidence="2">Uncharacterized protein</fullName>
    </submittedName>
</protein>
<gene>
    <name evidence="2" type="ORF">FUG_LOCUS538</name>
</gene>
<evidence type="ECO:0000256" key="1">
    <source>
        <dbReference type="SAM" id="MobiDB-lite"/>
    </source>
</evidence>
<evidence type="ECO:0000313" key="2">
    <source>
        <dbReference type="EMBL" id="VIO51766.1"/>
    </source>
</evidence>
<feature type="region of interest" description="Disordered" evidence="1">
    <location>
        <begin position="1"/>
        <end position="25"/>
    </location>
</feature>
<name>A0A4E9D0J7_GIBZA</name>
<dbReference type="EMBL" id="CAAKMV010000011">
    <property type="protein sequence ID" value="VIO51766.1"/>
    <property type="molecule type" value="Genomic_DNA"/>
</dbReference>